<gene>
    <name evidence="2" type="ORF">BRAD3257_2875</name>
</gene>
<dbReference type="AlphaFoldDB" id="A0A2U3PXQ0"/>
<dbReference type="KEGG" id="bvz:BRAD3257_2875"/>
<dbReference type="RefSeq" id="WP_160118806.1">
    <property type="nucleotide sequence ID" value="NZ_LS398110.1"/>
</dbReference>
<reference evidence="2 3" key="1">
    <citation type="submission" date="2018-03" db="EMBL/GenBank/DDBJ databases">
        <authorList>
            <person name="Gully D."/>
        </authorList>
    </citation>
    <scope>NUCLEOTIDE SEQUENCE [LARGE SCALE GENOMIC DNA]</scope>
    <source>
        <strain evidence="2">ORS3257</strain>
    </source>
</reference>
<evidence type="ECO:0000259" key="1">
    <source>
        <dbReference type="Pfam" id="PF06056"/>
    </source>
</evidence>
<dbReference type="Gene3D" id="1.10.10.60">
    <property type="entry name" value="Homeodomain-like"/>
    <property type="match status" value="1"/>
</dbReference>
<dbReference type="Proteomes" id="UP000246085">
    <property type="component" value="Chromosome BRAD3257"/>
</dbReference>
<organism evidence="2 3">
    <name type="scientific">Bradyrhizobium vignae</name>
    <dbReference type="NCBI Taxonomy" id="1549949"/>
    <lineage>
        <taxon>Bacteria</taxon>
        <taxon>Pseudomonadati</taxon>
        <taxon>Pseudomonadota</taxon>
        <taxon>Alphaproteobacteria</taxon>
        <taxon>Hyphomicrobiales</taxon>
        <taxon>Nitrobacteraceae</taxon>
        <taxon>Bradyrhizobium</taxon>
    </lineage>
</organism>
<accession>A0A2U3PXQ0</accession>
<dbReference type="EMBL" id="LS398110">
    <property type="protein sequence ID" value="SPP93932.1"/>
    <property type="molecule type" value="Genomic_DNA"/>
</dbReference>
<evidence type="ECO:0000313" key="3">
    <source>
        <dbReference type="Proteomes" id="UP000246085"/>
    </source>
</evidence>
<protein>
    <recommendedName>
        <fullName evidence="1">Terminase ATPase subunit N-terminal domain-containing protein</fullName>
    </recommendedName>
</protein>
<dbReference type="InterPro" id="IPR010332">
    <property type="entry name" value="ATPase_terminase-su_N"/>
</dbReference>
<feature type="domain" description="Terminase ATPase subunit N-terminal" evidence="1">
    <location>
        <begin position="17"/>
        <end position="44"/>
    </location>
</feature>
<sequence>MLEPDEVSAILRLNELGWGSKRIARELGISRNTVKEYIAAGGWCEWRSNSPHLWHLKIPQFSRRPTGQGMPWPVGRRVESPTFLLQAEGRARCSNLGNLS</sequence>
<name>A0A2U3PXQ0_9BRAD</name>
<evidence type="ECO:0000313" key="2">
    <source>
        <dbReference type="EMBL" id="SPP93932.1"/>
    </source>
</evidence>
<dbReference type="Pfam" id="PF06056">
    <property type="entry name" value="Terminase_5"/>
    <property type="match status" value="1"/>
</dbReference>
<proteinExistence type="predicted"/>